<dbReference type="OrthoDB" id="9811823at2"/>
<dbReference type="CDD" id="cd02570">
    <property type="entry name" value="PseudoU_synth_EcTruA"/>
    <property type="match status" value="1"/>
</dbReference>
<keyword evidence="2 4" id="KW-0819">tRNA processing</keyword>
<dbReference type="InterPro" id="IPR020103">
    <property type="entry name" value="PsdUridine_synth_cat_dom_sf"/>
</dbReference>
<organism evidence="10 12">
    <name type="scientific">Porphyromonas crevioricanis</name>
    <dbReference type="NCBI Taxonomy" id="393921"/>
    <lineage>
        <taxon>Bacteria</taxon>
        <taxon>Pseudomonadati</taxon>
        <taxon>Bacteroidota</taxon>
        <taxon>Bacteroidia</taxon>
        <taxon>Bacteroidales</taxon>
        <taxon>Porphyromonadaceae</taxon>
        <taxon>Porphyromonas</taxon>
    </lineage>
</organism>
<keyword evidence="12" id="KW-1185">Reference proteome</keyword>
<keyword evidence="3 4" id="KW-0413">Isomerase</keyword>
<evidence type="ECO:0000256" key="6">
    <source>
        <dbReference type="PIRSR" id="PIRSR001430-2"/>
    </source>
</evidence>
<dbReference type="AlphaFoldDB" id="A0A0A2FCJ5"/>
<dbReference type="Gene3D" id="3.30.70.580">
    <property type="entry name" value="Pseudouridine synthase I, catalytic domain, N-terminal subdomain"/>
    <property type="match status" value="1"/>
</dbReference>
<feature type="binding site" evidence="4 6">
    <location>
        <position position="110"/>
    </location>
    <ligand>
        <name>substrate</name>
    </ligand>
</feature>
<dbReference type="PANTHER" id="PTHR11142">
    <property type="entry name" value="PSEUDOURIDYLATE SYNTHASE"/>
    <property type="match status" value="1"/>
</dbReference>
<reference evidence="9 11" key="1">
    <citation type="submission" date="2014-08" db="EMBL/GenBank/DDBJ databases">
        <title>Porphyromonas crevioricanis strain:COT-253_OH1447 Genome sequencing.</title>
        <authorList>
            <person name="Wallis C."/>
            <person name="Deusch O."/>
            <person name="O'Flynn C."/>
            <person name="Davis I."/>
            <person name="Jospin G."/>
            <person name="Darling A.E."/>
            <person name="Coil D.A."/>
            <person name="Alexiev A."/>
            <person name="Horsfall A."/>
            <person name="Kirkwood N."/>
            <person name="Harris S."/>
            <person name="Eisen J.A."/>
        </authorList>
    </citation>
    <scope>NUCLEOTIDE SEQUENCE [LARGE SCALE GENOMIC DNA]</scope>
    <source>
        <strain evidence="11">COT-253 OH1447</strain>
        <strain evidence="9">COT-253_OH1447</strain>
    </source>
</reference>
<dbReference type="GO" id="GO:0031119">
    <property type="term" value="P:tRNA pseudouridine synthesis"/>
    <property type="evidence" value="ECO:0007669"/>
    <property type="project" value="UniProtKB-UniRule"/>
</dbReference>
<name>A0A0A2FCJ5_9PORP</name>
<evidence type="ECO:0000313" key="11">
    <source>
        <dbReference type="Proteomes" id="UP000030136"/>
    </source>
</evidence>
<dbReference type="FunFam" id="3.30.70.580:FF:000001">
    <property type="entry name" value="tRNA pseudouridine synthase A"/>
    <property type="match status" value="1"/>
</dbReference>
<dbReference type="SUPFAM" id="SSF55120">
    <property type="entry name" value="Pseudouridine synthase"/>
    <property type="match status" value="1"/>
</dbReference>
<gene>
    <name evidence="4 10" type="primary">truA</name>
    <name evidence="9" type="ORF">HQ38_01330</name>
    <name evidence="10" type="ORF">NCTC12858_01487</name>
</gene>
<dbReference type="RefSeq" id="WP_023937658.1">
    <property type="nucleotide sequence ID" value="NZ_FUXH01000011.1"/>
</dbReference>
<dbReference type="InterPro" id="IPR020097">
    <property type="entry name" value="PsdUridine_synth_TruA_a/b_dom"/>
</dbReference>
<dbReference type="EC" id="5.4.99.12" evidence="4"/>
<reference evidence="10 12" key="2">
    <citation type="submission" date="2018-06" db="EMBL/GenBank/DDBJ databases">
        <authorList>
            <consortium name="Pathogen Informatics"/>
            <person name="Doyle S."/>
        </authorList>
    </citation>
    <scope>NUCLEOTIDE SEQUENCE [LARGE SCALE GENOMIC DNA]</scope>
    <source>
        <strain evidence="10 12">NCTC12858</strain>
    </source>
</reference>
<dbReference type="EMBL" id="JQJC01000003">
    <property type="protein sequence ID" value="KGN96453.1"/>
    <property type="molecule type" value="Genomic_DNA"/>
</dbReference>
<evidence type="ECO:0000256" key="7">
    <source>
        <dbReference type="RuleBase" id="RU003792"/>
    </source>
</evidence>
<dbReference type="Pfam" id="PF01416">
    <property type="entry name" value="PseudoU_synth_1"/>
    <property type="match status" value="2"/>
</dbReference>
<dbReference type="PANTHER" id="PTHR11142:SF0">
    <property type="entry name" value="TRNA PSEUDOURIDINE SYNTHASE-LIKE 1"/>
    <property type="match status" value="1"/>
</dbReference>
<evidence type="ECO:0000256" key="3">
    <source>
        <dbReference type="ARBA" id="ARBA00023235"/>
    </source>
</evidence>
<evidence type="ECO:0000313" key="10">
    <source>
        <dbReference type="EMBL" id="SQH73623.1"/>
    </source>
</evidence>
<dbReference type="PIRSF" id="PIRSF001430">
    <property type="entry name" value="tRNA_psdUrid_synth"/>
    <property type="match status" value="1"/>
</dbReference>
<dbReference type="eggNOG" id="COG0101">
    <property type="taxonomic scope" value="Bacteria"/>
</dbReference>
<dbReference type="GO" id="GO:0003723">
    <property type="term" value="F:RNA binding"/>
    <property type="evidence" value="ECO:0007669"/>
    <property type="project" value="InterPro"/>
</dbReference>
<dbReference type="GO" id="GO:0160147">
    <property type="term" value="F:tRNA pseudouridine(38-40) synthase activity"/>
    <property type="evidence" value="ECO:0007669"/>
    <property type="project" value="UniProtKB-EC"/>
</dbReference>
<dbReference type="Gene3D" id="3.30.70.660">
    <property type="entry name" value="Pseudouridine synthase I, catalytic domain, C-terminal subdomain"/>
    <property type="match status" value="1"/>
</dbReference>
<dbReference type="Proteomes" id="UP000249300">
    <property type="component" value="Chromosome 1"/>
</dbReference>
<evidence type="ECO:0000256" key="1">
    <source>
        <dbReference type="ARBA" id="ARBA00009375"/>
    </source>
</evidence>
<feature type="domain" description="Pseudouridine synthase I TruA alpha/beta" evidence="8">
    <location>
        <begin position="149"/>
        <end position="245"/>
    </location>
</feature>
<dbReference type="KEGG" id="pcre:NCTC12858_01487"/>
<comment type="similarity">
    <text evidence="1 4 7">Belongs to the tRNA pseudouridine synthase TruA family.</text>
</comment>
<feature type="domain" description="Pseudouridine synthase I TruA alpha/beta" evidence="8">
    <location>
        <begin position="8"/>
        <end position="103"/>
    </location>
</feature>
<evidence type="ECO:0000256" key="2">
    <source>
        <dbReference type="ARBA" id="ARBA00022694"/>
    </source>
</evidence>
<sequence>MRFFIYFSYNGEQYSGWQNQPNAPTVQQQVESCLSVLLRKQTIVVGAGRTDAGVHARCMVAHFDANIGIADAADLVPRLNGLLPKDISIDRIVPVSDEAHARFSATARTYKYFVCDHKDSFVGHLMLRVHAELDYELMNKAASVLLEYSDFECFSKAHTDVKTFNCKIREAYWSEGPLPGTHVFTITADRFLRNMVRAVVGTLFTIGRGKASIEDLRHIILSKDRSQAGSSAPGNALFLWHVEYPYSLFL</sequence>
<dbReference type="Proteomes" id="UP000030136">
    <property type="component" value="Unassembled WGS sequence"/>
</dbReference>
<evidence type="ECO:0000256" key="4">
    <source>
        <dbReference type="HAMAP-Rule" id="MF_00171"/>
    </source>
</evidence>
<evidence type="ECO:0000259" key="8">
    <source>
        <dbReference type="Pfam" id="PF01416"/>
    </source>
</evidence>
<comment type="subunit">
    <text evidence="4">Homodimer.</text>
</comment>
<comment type="catalytic activity">
    <reaction evidence="4 7">
        <text>uridine(38/39/40) in tRNA = pseudouridine(38/39/40) in tRNA</text>
        <dbReference type="Rhea" id="RHEA:22376"/>
        <dbReference type="Rhea" id="RHEA-COMP:10085"/>
        <dbReference type="Rhea" id="RHEA-COMP:10087"/>
        <dbReference type="ChEBI" id="CHEBI:65314"/>
        <dbReference type="ChEBI" id="CHEBI:65315"/>
        <dbReference type="EC" id="5.4.99.12"/>
    </reaction>
</comment>
<dbReference type="NCBIfam" id="TIGR00071">
    <property type="entry name" value="hisT_truA"/>
    <property type="match status" value="1"/>
</dbReference>
<dbReference type="InterPro" id="IPR001406">
    <property type="entry name" value="PsdUridine_synth_TruA"/>
</dbReference>
<evidence type="ECO:0000256" key="5">
    <source>
        <dbReference type="PIRSR" id="PIRSR001430-1"/>
    </source>
</evidence>
<comment type="caution">
    <text evidence="4">Lacks conserved residue(s) required for the propagation of feature annotation.</text>
</comment>
<comment type="function">
    <text evidence="4">Formation of pseudouridine at positions 38, 39 and 40 in the anticodon stem and loop of transfer RNAs.</text>
</comment>
<dbReference type="HAMAP" id="MF_00171">
    <property type="entry name" value="TruA"/>
    <property type="match status" value="1"/>
</dbReference>
<protein>
    <recommendedName>
        <fullName evidence="4">tRNA pseudouridine synthase A</fullName>
        <ecNumber evidence="4">5.4.99.12</ecNumber>
    </recommendedName>
    <alternativeName>
        <fullName evidence="4">tRNA pseudouridine(38-40) synthase</fullName>
    </alternativeName>
    <alternativeName>
        <fullName evidence="4">tRNA pseudouridylate synthase I</fullName>
    </alternativeName>
    <alternativeName>
        <fullName evidence="4">tRNA-uridine isomerase I</fullName>
    </alternativeName>
</protein>
<feature type="active site" description="Nucleophile" evidence="4 5">
    <location>
        <position position="51"/>
    </location>
</feature>
<accession>A0A0A2FCJ5</accession>
<dbReference type="EMBL" id="LS483447">
    <property type="protein sequence ID" value="SQH73623.1"/>
    <property type="molecule type" value="Genomic_DNA"/>
</dbReference>
<evidence type="ECO:0000313" key="12">
    <source>
        <dbReference type="Proteomes" id="UP000249300"/>
    </source>
</evidence>
<dbReference type="STRING" id="393921.HQ45_08685"/>
<dbReference type="InterPro" id="IPR020095">
    <property type="entry name" value="PsdUridine_synth_TruA_C"/>
</dbReference>
<dbReference type="InterPro" id="IPR020094">
    <property type="entry name" value="TruA/RsuA/RluB/E/F_N"/>
</dbReference>
<proteinExistence type="inferred from homology"/>
<evidence type="ECO:0000313" key="9">
    <source>
        <dbReference type="EMBL" id="KGN96453.1"/>
    </source>
</evidence>